<evidence type="ECO:0000256" key="1">
    <source>
        <dbReference type="ARBA" id="ARBA00004123"/>
    </source>
</evidence>
<keyword evidence="8" id="KW-1185">Reference proteome</keyword>
<evidence type="ECO:0000256" key="4">
    <source>
        <dbReference type="ARBA" id="ARBA00023242"/>
    </source>
</evidence>
<dbReference type="OrthoDB" id="2019504at2759"/>
<name>A0A1B5L810_USTVR</name>
<dbReference type="GO" id="GO:0030688">
    <property type="term" value="C:preribosome, small subunit precursor"/>
    <property type="evidence" value="ECO:0007669"/>
    <property type="project" value="InterPro"/>
</dbReference>
<evidence type="ECO:0000256" key="5">
    <source>
        <dbReference type="SAM" id="MobiDB-lite"/>
    </source>
</evidence>
<dbReference type="AlphaFoldDB" id="A0A1B5L810"/>
<comment type="subcellular location">
    <subcellularLocation>
        <location evidence="1">Nucleus</location>
    </subcellularLocation>
</comment>
<feature type="compositionally biased region" description="Acidic residues" evidence="5">
    <location>
        <begin position="222"/>
        <end position="239"/>
    </location>
</feature>
<dbReference type="Proteomes" id="UP000027002">
    <property type="component" value="Chromosome 1"/>
</dbReference>
<evidence type="ECO:0000313" key="6">
    <source>
        <dbReference type="EMBL" id="GAO19836.1"/>
    </source>
</evidence>
<dbReference type="EMBL" id="BBTG02000041">
    <property type="protein sequence ID" value="GAO19836.1"/>
    <property type="molecule type" value="Genomic_DNA"/>
</dbReference>
<keyword evidence="3" id="KW-0698">rRNA processing</keyword>
<dbReference type="GO" id="GO:0006364">
    <property type="term" value="P:rRNA processing"/>
    <property type="evidence" value="ECO:0007669"/>
    <property type="project" value="UniProtKB-KW"/>
</dbReference>
<evidence type="ECO:0000256" key="2">
    <source>
        <dbReference type="ARBA" id="ARBA00006374"/>
    </source>
</evidence>
<reference evidence="9" key="2">
    <citation type="journal article" date="2016" name="Genome Announc.">
        <title>Genome sequence of Ustilaginoidea virens IPU010, a rice pathogenic fungus causing false smut.</title>
        <authorList>
            <person name="Kumagai T."/>
            <person name="Ishii T."/>
            <person name="Terai G."/>
            <person name="Umemura M."/>
            <person name="Machida M."/>
            <person name="Asai K."/>
        </authorList>
    </citation>
    <scope>NUCLEOTIDE SEQUENCE [LARGE SCALE GENOMIC DNA]</scope>
    <source>
        <strain evidence="9">IPU010</strain>
    </source>
</reference>
<keyword evidence="4" id="KW-0539">Nucleus</keyword>
<accession>A0A1B5L810</accession>
<evidence type="ECO:0000313" key="9">
    <source>
        <dbReference type="Proteomes" id="UP000054053"/>
    </source>
</evidence>
<dbReference type="EMBL" id="CP072753">
    <property type="protein sequence ID" value="QUC15823.1"/>
    <property type="molecule type" value="Genomic_DNA"/>
</dbReference>
<dbReference type="InterPro" id="IPR010301">
    <property type="entry name" value="RRP1"/>
</dbReference>
<reference evidence="7" key="3">
    <citation type="submission" date="2020-03" db="EMBL/GenBank/DDBJ databases">
        <title>A mixture of massive structural variations and highly conserved coding sequences in Ustilaginoidea virens genome.</title>
        <authorList>
            <person name="Zhang K."/>
            <person name="Zhao Z."/>
            <person name="Zhang Z."/>
            <person name="Li Y."/>
            <person name="Hsiang T."/>
            <person name="Sun W."/>
        </authorList>
    </citation>
    <scope>NUCLEOTIDE SEQUENCE</scope>
    <source>
        <strain evidence="7">UV-8b</strain>
    </source>
</reference>
<protein>
    <recommendedName>
        <fullName evidence="10">Nucleolar protein NOP52 variant</fullName>
    </recommendedName>
</protein>
<dbReference type="GeneID" id="66060842"/>
<proteinExistence type="inferred from homology"/>
<dbReference type="PANTHER" id="PTHR13026:SF0">
    <property type="entry name" value="RIBOSOMAL RNA PROCESSING 1B"/>
    <property type="match status" value="1"/>
</dbReference>
<dbReference type="Pfam" id="PF05997">
    <property type="entry name" value="Nop52"/>
    <property type="match status" value="1"/>
</dbReference>
<organism evidence="6 9">
    <name type="scientific">Ustilaginoidea virens</name>
    <name type="common">Rice false smut fungus</name>
    <name type="synonym">Villosiclava virens</name>
    <dbReference type="NCBI Taxonomy" id="1159556"/>
    <lineage>
        <taxon>Eukaryota</taxon>
        <taxon>Fungi</taxon>
        <taxon>Dikarya</taxon>
        <taxon>Ascomycota</taxon>
        <taxon>Pezizomycotina</taxon>
        <taxon>Sordariomycetes</taxon>
        <taxon>Hypocreomycetidae</taxon>
        <taxon>Hypocreales</taxon>
        <taxon>Clavicipitaceae</taxon>
        <taxon>Ustilaginoidea</taxon>
    </lineage>
</organism>
<reference evidence="6" key="1">
    <citation type="journal article" date="2016" name="Genome Announc.">
        <title>Genome Sequence of Ustilaginoidea virens IPU010, a Rice Pathogenic Fungus Causing False Smut.</title>
        <authorList>
            <person name="Kumagai T."/>
            <person name="Ishii T."/>
            <person name="Terai G."/>
            <person name="Umemura M."/>
            <person name="Machida M."/>
            <person name="Asai K."/>
        </authorList>
    </citation>
    <scope>NUCLEOTIDE SEQUENCE [LARGE SCALE GENOMIC DNA]</scope>
    <source>
        <strain evidence="6">IPU010</strain>
    </source>
</reference>
<evidence type="ECO:0008006" key="10">
    <source>
        <dbReference type="Google" id="ProtNLM"/>
    </source>
</evidence>
<dbReference type="RefSeq" id="XP_042993496.1">
    <property type="nucleotide sequence ID" value="XM_043137562.1"/>
</dbReference>
<evidence type="ECO:0000313" key="8">
    <source>
        <dbReference type="Proteomes" id="UP000027002"/>
    </source>
</evidence>
<feature type="region of interest" description="Disordered" evidence="5">
    <location>
        <begin position="209"/>
        <end position="239"/>
    </location>
</feature>
<evidence type="ECO:0000313" key="7">
    <source>
        <dbReference type="EMBL" id="QUC15823.1"/>
    </source>
</evidence>
<dbReference type="KEGG" id="uvi:66060842"/>
<dbReference type="PANTHER" id="PTHR13026">
    <property type="entry name" value="NNP-1 PROTEIN NOVEL NUCLEAR PROTEIN 1 NOP52"/>
    <property type="match status" value="1"/>
</dbReference>
<sequence>MAAASSAAQMPFIKNLASSDRRLRSQSLAALETFLSARTSLADHEALRLWTGLFYALWMTDRPRPQLALAAQLAALPARLRADCVPPFLGAFWPVLSRQWAGVDALRVDKFLALARRVLGAHVRFAREQGWRGDGVARVAGVLAGSLDEGVAPGLRLHVLDVWVDEMEREGALLADGGGRAFAEAFAEAVRRAAEGSAVRSVRARARESLADGRLPWGKKEEEEDGGDEDEDEWSGIED</sequence>
<dbReference type="Proteomes" id="UP000054053">
    <property type="component" value="Unassembled WGS sequence"/>
</dbReference>
<evidence type="ECO:0000256" key="3">
    <source>
        <dbReference type="ARBA" id="ARBA00022552"/>
    </source>
</evidence>
<dbReference type="GO" id="GO:0005634">
    <property type="term" value="C:nucleus"/>
    <property type="evidence" value="ECO:0007669"/>
    <property type="project" value="UniProtKB-SubCell"/>
</dbReference>
<comment type="similarity">
    <text evidence="2">Belongs to the RRP1 family.</text>
</comment>
<gene>
    <name evidence="7" type="ORF">UV8b_00064</name>
    <name evidence="6" type="ORF">UVI_02052900</name>
</gene>